<keyword evidence="2" id="KW-1185">Reference proteome</keyword>
<name>A0ACC0CVM1_9PEZI</name>
<comment type="caution">
    <text evidence="1">The sequence shown here is derived from an EMBL/GenBank/DDBJ whole genome shotgun (WGS) entry which is preliminary data.</text>
</comment>
<dbReference type="Proteomes" id="UP001497680">
    <property type="component" value="Unassembled WGS sequence"/>
</dbReference>
<proteinExistence type="predicted"/>
<reference evidence="1 2" key="1">
    <citation type="journal article" date="2022" name="New Phytol.">
        <title>Ecological generalism drives hyperdiversity of secondary metabolite gene clusters in xylarialean endophytes.</title>
        <authorList>
            <person name="Franco M.E.E."/>
            <person name="Wisecaver J.H."/>
            <person name="Arnold A.E."/>
            <person name="Ju Y.M."/>
            <person name="Slot J.C."/>
            <person name="Ahrendt S."/>
            <person name="Moore L.P."/>
            <person name="Eastman K.E."/>
            <person name="Scott K."/>
            <person name="Konkel Z."/>
            <person name="Mondo S.J."/>
            <person name="Kuo A."/>
            <person name="Hayes R.D."/>
            <person name="Haridas S."/>
            <person name="Andreopoulos B."/>
            <person name="Riley R."/>
            <person name="LaButti K."/>
            <person name="Pangilinan J."/>
            <person name="Lipzen A."/>
            <person name="Amirebrahimi M."/>
            <person name="Yan J."/>
            <person name="Adam C."/>
            <person name="Keymanesh K."/>
            <person name="Ng V."/>
            <person name="Louie K."/>
            <person name="Northen T."/>
            <person name="Drula E."/>
            <person name="Henrissat B."/>
            <person name="Hsieh H.M."/>
            <person name="Youens-Clark K."/>
            <person name="Lutzoni F."/>
            <person name="Miadlikowska J."/>
            <person name="Eastwood D.C."/>
            <person name="Hamelin R.C."/>
            <person name="Grigoriev I.V."/>
            <person name="U'Ren J.M."/>
        </authorList>
    </citation>
    <scope>NUCLEOTIDE SEQUENCE [LARGE SCALE GENOMIC DNA]</scope>
    <source>
        <strain evidence="1 2">ER1909</strain>
    </source>
</reference>
<accession>A0ACC0CVM1</accession>
<protein>
    <submittedName>
        <fullName evidence="1">Uncharacterized protein</fullName>
    </submittedName>
</protein>
<evidence type="ECO:0000313" key="2">
    <source>
        <dbReference type="Proteomes" id="UP001497680"/>
    </source>
</evidence>
<dbReference type="EMBL" id="MU394336">
    <property type="protein sequence ID" value="KAI6084487.1"/>
    <property type="molecule type" value="Genomic_DNA"/>
</dbReference>
<gene>
    <name evidence="1" type="ORF">F4821DRAFT_261863</name>
</gene>
<evidence type="ECO:0000313" key="1">
    <source>
        <dbReference type="EMBL" id="KAI6084487.1"/>
    </source>
</evidence>
<sequence length="69" mass="7801">MTTAIQSRAPRVMDAANFSIYTPIHSKYVPNPKSLNDILSEEFGEGGFEIEMRHNIYNVKSKTKLNSDP</sequence>
<organism evidence="1 2">
    <name type="scientific">Hypoxylon rubiginosum</name>
    <dbReference type="NCBI Taxonomy" id="110542"/>
    <lineage>
        <taxon>Eukaryota</taxon>
        <taxon>Fungi</taxon>
        <taxon>Dikarya</taxon>
        <taxon>Ascomycota</taxon>
        <taxon>Pezizomycotina</taxon>
        <taxon>Sordariomycetes</taxon>
        <taxon>Xylariomycetidae</taxon>
        <taxon>Xylariales</taxon>
        <taxon>Hypoxylaceae</taxon>
        <taxon>Hypoxylon</taxon>
    </lineage>
</organism>